<organism evidence="1">
    <name type="scientific">Anguilla anguilla</name>
    <name type="common">European freshwater eel</name>
    <name type="synonym">Muraena anguilla</name>
    <dbReference type="NCBI Taxonomy" id="7936"/>
    <lineage>
        <taxon>Eukaryota</taxon>
        <taxon>Metazoa</taxon>
        <taxon>Chordata</taxon>
        <taxon>Craniata</taxon>
        <taxon>Vertebrata</taxon>
        <taxon>Euteleostomi</taxon>
        <taxon>Actinopterygii</taxon>
        <taxon>Neopterygii</taxon>
        <taxon>Teleostei</taxon>
        <taxon>Anguilliformes</taxon>
        <taxon>Anguillidae</taxon>
        <taxon>Anguilla</taxon>
    </lineage>
</organism>
<accession>A0A0E9TE52</accession>
<proteinExistence type="predicted"/>
<evidence type="ECO:0000313" key="1">
    <source>
        <dbReference type="EMBL" id="JAH51008.1"/>
    </source>
</evidence>
<dbReference type="AlphaFoldDB" id="A0A0E9TE52"/>
<sequence length="36" mass="4419">MNNLILKKKKRYFTLDKHWIVCPPAMVVWLWPYTNA</sequence>
<dbReference type="EMBL" id="GBXM01057569">
    <property type="protein sequence ID" value="JAH51008.1"/>
    <property type="molecule type" value="Transcribed_RNA"/>
</dbReference>
<name>A0A0E9TE52_ANGAN</name>
<reference evidence="1" key="1">
    <citation type="submission" date="2014-11" db="EMBL/GenBank/DDBJ databases">
        <authorList>
            <person name="Amaro Gonzalez C."/>
        </authorList>
    </citation>
    <scope>NUCLEOTIDE SEQUENCE</scope>
</reference>
<protein>
    <submittedName>
        <fullName evidence="1">Uncharacterized protein</fullName>
    </submittedName>
</protein>
<reference evidence="1" key="2">
    <citation type="journal article" date="2015" name="Fish Shellfish Immunol.">
        <title>Early steps in the European eel (Anguilla anguilla)-Vibrio vulnificus interaction in the gills: Role of the RtxA13 toxin.</title>
        <authorList>
            <person name="Callol A."/>
            <person name="Pajuelo D."/>
            <person name="Ebbesson L."/>
            <person name="Teles M."/>
            <person name="MacKenzie S."/>
            <person name="Amaro C."/>
        </authorList>
    </citation>
    <scope>NUCLEOTIDE SEQUENCE</scope>
</reference>